<feature type="domain" description="NodB homology" evidence="2">
    <location>
        <begin position="45"/>
        <end position="258"/>
    </location>
</feature>
<dbReference type="EMBL" id="MUEK01000009">
    <property type="protein sequence ID" value="OOE39313.1"/>
    <property type="molecule type" value="Genomic_DNA"/>
</dbReference>
<dbReference type="InterPro" id="IPR051398">
    <property type="entry name" value="Polysacch_Deacetylase"/>
</dbReference>
<dbReference type="PANTHER" id="PTHR34216">
    <property type="match status" value="1"/>
</dbReference>
<dbReference type="InterPro" id="IPR002509">
    <property type="entry name" value="NODB_dom"/>
</dbReference>
<dbReference type="CDD" id="cd10918">
    <property type="entry name" value="CE4_NodB_like_5s_6s"/>
    <property type="match status" value="1"/>
</dbReference>
<gene>
    <name evidence="3" type="ORF">BZG00_10510</name>
</gene>
<evidence type="ECO:0000259" key="2">
    <source>
        <dbReference type="PROSITE" id="PS51677"/>
    </source>
</evidence>
<evidence type="ECO:0000313" key="4">
    <source>
        <dbReference type="Proteomes" id="UP000189021"/>
    </source>
</evidence>
<dbReference type="InterPro" id="IPR011330">
    <property type="entry name" value="Glyco_hydro/deAcase_b/a-brl"/>
</dbReference>
<dbReference type="SUPFAM" id="SSF88713">
    <property type="entry name" value="Glycoside hydrolase/deacetylase"/>
    <property type="match status" value="1"/>
</dbReference>
<protein>
    <recommendedName>
        <fullName evidence="2">NodB homology domain-containing protein</fullName>
    </recommendedName>
</protein>
<keyword evidence="4" id="KW-1185">Reference proteome</keyword>
<evidence type="ECO:0000256" key="1">
    <source>
        <dbReference type="ARBA" id="ARBA00022729"/>
    </source>
</evidence>
<dbReference type="GO" id="GO:0005975">
    <property type="term" value="P:carbohydrate metabolic process"/>
    <property type="evidence" value="ECO:0007669"/>
    <property type="project" value="InterPro"/>
</dbReference>
<evidence type="ECO:0000313" key="3">
    <source>
        <dbReference type="EMBL" id="OOE39313.1"/>
    </source>
</evidence>
<dbReference type="AlphaFoldDB" id="A0AB36JXI9"/>
<comment type="caution">
    <text evidence="3">The sequence shown here is derived from an EMBL/GenBank/DDBJ whole genome shotgun (WGS) entry which is preliminary data.</text>
</comment>
<reference evidence="3 4" key="1">
    <citation type="journal article" date="2017" name="Genome Announc.">
        <title>Draft Genome Sequences of Salinivibrio proteolyticus, Salinivibrio sharmensis, Salinivibrio siamensis, Salinivibrio costicola subsp. alcaliphilus, Salinivibrio costicola subsp. vallismortis, and 29 New Isolates Belonging to the Genus Salinivibrio.</title>
        <authorList>
            <person name="Lopez-Hermoso C."/>
            <person name="de la Haba R.R."/>
            <person name="Sanchez-Porro C."/>
            <person name="Bayliss S.C."/>
            <person name="Feil E.J."/>
            <person name="Ventosa A."/>
        </authorList>
    </citation>
    <scope>NUCLEOTIDE SEQUENCE [LARGE SCALE GENOMIC DNA]</scope>
    <source>
        <strain evidence="3 4">AL184</strain>
    </source>
</reference>
<dbReference type="PANTHER" id="PTHR34216:SF7">
    <property type="entry name" value="POLY-BETA-1,6-N-ACETYL-D-GLUCOSAMINE N-DEACETYLASE"/>
    <property type="match status" value="1"/>
</dbReference>
<dbReference type="Pfam" id="PF01522">
    <property type="entry name" value="Polysacc_deac_1"/>
    <property type="match status" value="1"/>
</dbReference>
<sequence length="258" mass="29927">MKPDRYPSNIIYLHDTPFVIKGQVAANRKNIDTANDVEKYLCENNNVLLSADDGYKSIKNLLPLVEKYRVELLLFITTGFTDRSVYPYEVELSNFLEEYDCFSYEGADLSLKSSSEKESFFEVLHRRLKLLSLDERDNFVEHFFEENKVNREEFQKNVFLDWQELKEIAQHPLVEIGSHCVSHIFLPNKSSWVVYNELRVSKIILEKKLGCSIEKLSYPYGGNNLKTRILAKLAGYKEAYGTLSKNPTTFNIGRKEIG</sequence>
<dbReference type="Proteomes" id="UP000189021">
    <property type="component" value="Unassembled WGS sequence"/>
</dbReference>
<proteinExistence type="predicted"/>
<dbReference type="PROSITE" id="PS51677">
    <property type="entry name" value="NODB"/>
    <property type="match status" value="1"/>
</dbReference>
<keyword evidence="1" id="KW-0732">Signal</keyword>
<dbReference type="Gene3D" id="3.20.20.370">
    <property type="entry name" value="Glycoside hydrolase/deacetylase"/>
    <property type="match status" value="1"/>
</dbReference>
<accession>A0AB36JXI9</accession>
<dbReference type="GO" id="GO:0016810">
    <property type="term" value="F:hydrolase activity, acting on carbon-nitrogen (but not peptide) bonds"/>
    <property type="evidence" value="ECO:0007669"/>
    <property type="project" value="InterPro"/>
</dbReference>
<organism evidence="3 4">
    <name type="scientific">Salinivibrio kushneri</name>
    <dbReference type="NCBI Taxonomy" id="1908198"/>
    <lineage>
        <taxon>Bacteria</taxon>
        <taxon>Pseudomonadati</taxon>
        <taxon>Pseudomonadota</taxon>
        <taxon>Gammaproteobacteria</taxon>
        <taxon>Vibrionales</taxon>
        <taxon>Vibrionaceae</taxon>
        <taxon>Salinivibrio</taxon>
    </lineage>
</organism>
<name>A0AB36JXI9_9GAMM</name>